<dbReference type="OrthoDB" id="2665493at2759"/>
<dbReference type="AlphaFoldDB" id="A0A2H3DEJ0"/>
<organism evidence="2 3">
    <name type="scientific">Armillaria gallica</name>
    <name type="common">Bulbous honey fungus</name>
    <name type="synonym">Armillaria bulbosa</name>
    <dbReference type="NCBI Taxonomy" id="47427"/>
    <lineage>
        <taxon>Eukaryota</taxon>
        <taxon>Fungi</taxon>
        <taxon>Dikarya</taxon>
        <taxon>Basidiomycota</taxon>
        <taxon>Agaricomycotina</taxon>
        <taxon>Agaricomycetes</taxon>
        <taxon>Agaricomycetidae</taxon>
        <taxon>Agaricales</taxon>
        <taxon>Marasmiineae</taxon>
        <taxon>Physalacriaceae</taxon>
        <taxon>Armillaria</taxon>
    </lineage>
</organism>
<feature type="domain" description="BTB" evidence="1">
    <location>
        <begin position="23"/>
        <end position="95"/>
    </location>
</feature>
<dbReference type="Gene3D" id="3.30.710.10">
    <property type="entry name" value="Potassium Channel Kv1.1, Chain A"/>
    <property type="match status" value="1"/>
</dbReference>
<dbReference type="InterPro" id="IPR011333">
    <property type="entry name" value="SKP1/BTB/POZ_sf"/>
</dbReference>
<protein>
    <recommendedName>
        <fullName evidence="1">BTB domain-containing protein</fullName>
    </recommendedName>
</protein>
<dbReference type="Pfam" id="PF00651">
    <property type="entry name" value="BTB"/>
    <property type="match status" value="1"/>
</dbReference>
<dbReference type="PROSITE" id="PS50097">
    <property type="entry name" value="BTB"/>
    <property type="match status" value="1"/>
</dbReference>
<dbReference type="OMA" id="SMSECGH"/>
<proteinExistence type="predicted"/>
<sequence>MDPTNLPTVTIADPPFNDPSDCADVVIRTADNVDFFVLKALLSLNSPSSFFRHALQASHHTEERDGLPVLEVKEDSDTFRTILLFCYPYKIPEIKDFGQFMKVGMALDKYCIDSALERFIEAVLASSVIKDQPVRVFSVAVANGWKELAETAARNTLAIPLEPEVEFEEFRHINALQHFRLREYHRKCGKVVQDVCVKKDHAMSMLWLGCRLDDRSGPKLEFLHSNNHSKPDCQRCRKPLPFRIDLHSELGLYSTHRWLGDYLDSVAKQALQRPTPGIALDENIILRAIAASMSECGHNEWAKIAASQVHLFEKLLAEEIDKRISEVPLNMEWTK</sequence>
<evidence type="ECO:0000313" key="3">
    <source>
        <dbReference type="Proteomes" id="UP000217790"/>
    </source>
</evidence>
<dbReference type="InParanoid" id="A0A2H3DEJ0"/>
<name>A0A2H3DEJ0_ARMGA</name>
<dbReference type="EMBL" id="KZ293656">
    <property type="protein sequence ID" value="PBK93645.1"/>
    <property type="molecule type" value="Genomic_DNA"/>
</dbReference>
<evidence type="ECO:0000313" key="2">
    <source>
        <dbReference type="EMBL" id="PBK93645.1"/>
    </source>
</evidence>
<reference evidence="3" key="1">
    <citation type="journal article" date="2017" name="Nat. Ecol. Evol.">
        <title>Genome expansion and lineage-specific genetic innovations in the forest pathogenic fungi Armillaria.</title>
        <authorList>
            <person name="Sipos G."/>
            <person name="Prasanna A.N."/>
            <person name="Walter M.C."/>
            <person name="O'Connor E."/>
            <person name="Balint B."/>
            <person name="Krizsan K."/>
            <person name="Kiss B."/>
            <person name="Hess J."/>
            <person name="Varga T."/>
            <person name="Slot J."/>
            <person name="Riley R."/>
            <person name="Boka B."/>
            <person name="Rigling D."/>
            <person name="Barry K."/>
            <person name="Lee J."/>
            <person name="Mihaltcheva S."/>
            <person name="LaButti K."/>
            <person name="Lipzen A."/>
            <person name="Waldron R."/>
            <person name="Moloney N.M."/>
            <person name="Sperisen C."/>
            <person name="Kredics L."/>
            <person name="Vagvoelgyi C."/>
            <person name="Patrignani A."/>
            <person name="Fitzpatrick D."/>
            <person name="Nagy I."/>
            <person name="Doyle S."/>
            <person name="Anderson J.B."/>
            <person name="Grigoriev I.V."/>
            <person name="Gueldener U."/>
            <person name="Muensterkoetter M."/>
            <person name="Nagy L.G."/>
        </authorList>
    </citation>
    <scope>NUCLEOTIDE SEQUENCE [LARGE SCALE GENOMIC DNA]</scope>
    <source>
        <strain evidence="3">Ar21-2</strain>
    </source>
</reference>
<keyword evidence="3" id="KW-1185">Reference proteome</keyword>
<dbReference type="STRING" id="47427.A0A2H3DEJ0"/>
<dbReference type="InterPro" id="IPR000210">
    <property type="entry name" value="BTB/POZ_dom"/>
</dbReference>
<accession>A0A2H3DEJ0</accession>
<dbReference type="Proteomes" id="UP000217790">
    <property type="component" value="Unassembled WGS sequence"/>
</dbReference>
<gene>
    <name evidence="2" type="ORF">ARMGADRAFT_1063018</name>
</gene>
<evidence type="ECO:0000259" key="1">
    <source>
        <dbReference type="PROSITE" id="PS50097"/>
    </source>
</evidence>